<dbReference type="OrthoDB" id="9773456at2"/>
<organism evidence="6 7">
    <name type="scientific">Rhizosphaericola mali</name>
    <dbReference type="NCBI Taxonomy" id="2545455"/>
    <lineage>
        <taxon>Bacteria</taxon>
        <taxon>Pseudomonadati</taxon>
        <taxon>Bacteroidota</taxon>
        <taxon>Chitinophagia</taxon>
        <taxon>Chitinophagales</taxon>
        <taxon>Chitinophagaceae</taxon>
        <taxon>Rhizosphaericola</taxon>
    </lineage>
</organism>
<gene>
    <name evidence="6" type="ORF">E0W69_012085</name>
</gene>
<dbReference type="InterPro" id="IPR002429">
    <property type="entry name" value="CcO_II-like_C"/>
</dbReference>
<dbReference type="KEGG" id="arac:E0W69_012085"/>
<evidence type="ECO:0000313" key="7">
    <source>
        <dbReference type="Proteomes" id="UP000292424"/>
    </source>
</evidence>
<dbReference type="GO" id="GO:0004129">
    <property type="term" value="F:cytochrome-c oxidase activity"/>
    <property type="evidence" value="ECO:0007669"/>
    <property type="project" value="InterPro"/>
</dbReference>
<reference evidence="6 7" key="1">
    <citation type="submission" date="2019-09" db="EMBL/GenBank/DDBJ databases">
        <title>Complete genome sequence of Arachidicoccus sp. B3-10 isolated from apple orchard soil.</title>
        <authorList>
            <person name="Kim H.S."/>
            <person name="Han K.-I."/>
            <person name="Suh M.K."/>
            <person name="Lee K.C."/>
            <person name="Eom M.K."/>
            <person name="Kim J.-S."/>
            <person name="Kang S.W."/>
            <person name="Sin Y."/>
            <person name="Lee J.-S."/>
        </authorList>
    </citation>
    <scope>NUCLEOTIDE SEQUENCE [LARGE SCALE GENOMIC DNA]</scope>
    <source>
        <strain evidence="6 7">B3-10</strain>
    </source>
</reference>
<evidence type="ECO:0000256" key="3">
    <source>
        <dbReference type="ARBA" id="ARBA00023008"/>
    </source>
</evidence>
<name>A0A5P2G6F6_9BACT</name>
<comment type="subcellular location">
    <subcellularLocation>
        <location evidence="1">Cell envelope</location>
    </subcellularLocation>
</comment>
<dbReference type="Pfam" id="PF00116">
    <property type="entry name" value="COX2"/>
    <property type="match status" value="1"/>
</dbReference>
<keyword evidence="4" id="KW-0472">Membrane</keyword>
<feature type="domain" description="Cytochrome oxidase subunit II copper A binding" evidence="5">
    <location>
        <begin position="52"/>
        <end position="147"/>
    </location>
</feature>
<evidence type="ECO:0000259" key="5">
    <source>
        <dbReference type="PROSITE" id="PS50857"/>
    </source>
</evidence>
<keyword evidence="3" id="KW-0186">Copper</keyword>
<dbReference type="PANTHER" id="PTHR42838:SF2">
    <property type="entry name" value="NITROUS-OXIDE REDUCTASE"/>
    <property type="match status" value="1"/>
</dbReference>
<proteinExistence type="predicted"/>
<evidence type="ECO:0000256" key="2">
    <source>
        <dbReference type="ARBA" id="ARBA00022723"/>
    </source>
</evidence>
<keyword evidence="2" id="KW-0479">Metal-binding</keyword>
<dbReference type="SUPFAM" id="SSF49503">
    <property type="entry name" value="Cupredoxins"/>
    <property type="match status" value="1"/>
</dbReference>
<evidence type="ECO:0000256" key="4">
    <source>
        <dbReference type="SAM" id="Phobius"/>
    </source>
</evidence>
<dbReference type="PANTHER" id="PTHR42838">
    <property type="entry name" value="CYTOCHROME C OXIDASE SUBUNIT II"/>
    <property type="match status" value="1"/>
</dbReference>
<dbReference type="EMBL" id="CP044016">
    <property type="protein sequence ID" value="QES89370.1"/>
    <property type="molecule type" value="Genomic_DNA"/>
</dbReference>
<keyword evidence="4" id="KW-0812">Transmembrane</keyword>
<evidence type="ECO:0000313" key="6">
    <source>
        <dbReference type="EMBL" id="QES89370.1"/>
    </source>
</evidence>
<dbReference type="InterPro" id="IPR001505">
    <property type="entry name" value="Copper_CuA"/>
</dbReference>
<keyword evidence="4" id="KW-1133">Transmembrane helix</keyword>
<protein>
    <submittedName>
        <fullName evidence="6">Cytochrome C oxidase subunit II</fullName>
    </submittedName>
</protein>
<dbReference type="RefSeq" id="WP_131330315.1">
    <property type="nucleotide sequence ID" value="NZ_CP044016.1"/>
</dbReference>
<dbReference type="AlphaFoldDB" id="A0A5P2G6F6"/>
<feature type="transmembrane region" description="Helical" evidence="4">
    <location>
        <begin position="7"/>
        <end position="28"/>
    </location>
</feature>
<sequence>MNKYEQRIILITGCLMGLFLFAILYNVFSRKIDVPACTPFSTNYEKPQVKKVDSLRYEIYAIAHMWTFEPSDISVPAGSTVDLYLTSTDVVHGFDIARKDINLMAVPGGVTKKTIHFDEPGVYHVVCHEYCGAGHQNMMGDIKVTYK</sequence>
<dbReference type="InterPro" id="IPR051403">
    <property type="entry name" value="NosZ/Cyto_c_oxidase_sub2"/>
</dbReference>
<dbReference type="GO" id="GO:0030313">
    <property type="term" value="C:cell envelope"/>
    <property type="evidence" value="ECO:0007669"/>
    <property type="project" value="UniProtKB-SubCell"/>
</dbReference>
<dbReference type="PROSITE" id="PS00078">
    <property type="entry name" value="COX2"/>
    <property type="match status" value="1"/>
</dbReference>
<dbReference type="Gene3D" id="2.60.40.420">
    <property type="entry name" value="Cupredoxins - blue copper proteins"/>
    <property type="match status" value="1"/>
</dbReference>
<keyword evidence="7" id="KW-1185">Reference proteome</keyword>
<dbReference type="PROSITE" id="PS50857">
    <property type="entry name" value="COX2_CUA"/>
    <property type="match status" value="1"/>
</dbReference>
<dbReference type="GO" id="GO:0016020">
    <property type="term" value="C:membrane"/>
    <property type="evidence" value="ECO:0007669"/>
    <property type="project" value="InterPro"/>
</dbReference>
<accession>A0A5P2G6F6</accession>
<dbReference type="InterPro" id="IPR008972">
    <property type="entry name" value="Cupredoxin"/>
</dbReference>
<dbReference type="Proteomes" id="UP000292424">
    <property type="component" value="Chromosome"/>
</dbReference>
<dbReference type="GO" id="GO:0005507">
    <property type="term" value="F:copper ion binding"/>
    <property type="evidence" value="ECO:0007669"/>
    <property type="project" value="InterPro"/>
</dbReference>
<evidence type="ECO:0000256" key="1">
    <source>
        <dbReference type="ARBA" id="ARBA00004196"/>
    </source>
</evidence>